<evidence type="ECO:0000259" key="1">
    <source>
        <dbReference type="Pfam" id="PF02789"/>
    </source>
</evidence>
<dbReference type="InterPro" id="IPR008283">
    <property type="entry name" value="Peptidase_M17_N"/>
</dbReference>
<feature type="domain" description="Peptidase M17 leucyl aminopeptidase N-terminal" evidence="1">
    <location>
        <begin position="3"/>
        <end position="92"/>
    </location>
</feature>
<dbReference type="EMBL" id="PPGH01000037">
    <property type="protein sequence ID" value="PQJ95023.1"/>
    <property type="molecule type" value="Genomic_DNA"/>
</dbReference>
<keyword evidence="3" id="KW-1185">Reference proteome</keyword>
<evidence type="ECO:0000313" key="3">
    <source>
        <dbReference type="Proteomes" id="UP000239936"/>
    </source>
</evidence>
<accession>A0A2S7XN69</accession>
<dbReference type="Proteomes" id="UP000239936">
    <property type="component" value="Unassembled WGS sequence"/>
</dbReference>
<proteinExistence type="predicted"/>
<evidence type="ECO:0000313" key="2">
    <source>
        <dbReference type="EMBL" id="PQJ95023.1"/>
    </source>
</evidence>
<reference evidence="2 3" key="1">
    <citation type="submission" date="2018-01" db="EMBL/GenBank/DDBJ databases">
        <title>The complete genome sequence of Chromatium okenii LaCa, a purple sulfur bacterium with a turbulent life.</title>
        <authorList>
            <person name="Luedin S.M."/>
            <person name="Liechti N."/>
            <person name="Storelli N."/>
            <person name="Danza F."/>
            <person name="Wittwer M."/>
            <person name="Pothier J.F."/>
            <person name="Tonolla M.A."/>
        </authorList>
    </citation>
    <scope>NUCLEOTIDE SEQUENCE [LARGE SCALE GENOMIC DNA]</scope>
    <source>
        <strain evidence="2 3">LaCa</strain>
    </source>
</reference>
<dbReference type="Pfam" id="PF02789">
    <property type="entry name" value="Peptidase_M17_N"/>
    <property type="match status" value="1"/>
</dbReference>
<gene>
    <name evidence="2" type="ORF">CXB77_11815</name>
</gene>
<dbReference type="OrthoDB" id="9809354at2"/>
<dbReference type="RefSeq" id="WP_105074081.1">
    <property type="nucleotide sequence ID" value="NZ_PPGH01000037.1"/>
</dbReference>
<dbReference type="AlphaFoldDB" id="A0A2S7XN69"/>
<dbReference type="Gene3D" id="3.40.220.10">
    <property type="entry name" value="Leucine Aminopeptidase, subunit E, domain 1"/>
    <property type="match status" value="1"/>
</dbReference>
<comment type="caution">
    <text evidence="2">The sequence shown here is derived from an EMBL/GenBank/DDBJ whole genome shotgun (WGS) entry which is preliminary data.</text>
</comment>
<name>A0A2S7XN69_9GAMM</name>
<dbReference type="SUPFAM" id="SSF52949">
    <property type="entry name" value="Macro domain-like"/>
    <property type="match status" value="1"/>
</dbReference>
<dbReference type="InterPro" id="IPR043472">
    <property type="entry name" value="Macro_dom-like"/>
</dbReference>
<organism evidence="2 3">
    <name type="scientific">Chromatium okenii</name>
    <dbReference type="NCBI Taxonomy" id="61644"/>
    <lineage>
        <taxon>Bacteria</taxon>
        <taxon>Pseudomonadati</taxon>
        <taxon>Pseudomonadota</taxon>
        <taxon>Gammaproteobacteria</taxon>
        <taxon>Chromatiales</taxon>
        <taxon>Chromatiaceae</taxon>
        <taxon>Chromatium</taxon>
    </lineage>
</organism>
<dbReference type="GO" id="GO:0006508">
    <property type="term" value="P:proteolysis"/>
    <property type="evidence" value="ECO:0007669"/>
    <property type="project" value="InterPro"/>
</dbReference>
<sequence>MSGAAADIDRASNGRLKALWEKGDLSGETGRTLLLYDVPGVTAERILLMDFGKSSALTRANYRKTLAAAINAIQQMHAGEAVLALPDLAGRHGCVSGAARGGDDR</sequence>
<protein>
    <recommendedName>
        <fullName evidence="1">Peptidase M17 leucyl aminopeptidase N-terminal domain-containing protein</fullName>
    </recommendedName>
</protein>
<dbReference type="GO" id="GO:0070006">
    <property type="term" value="F:metalloaminopeptidase activity"/>
    <property type="evidence" value="ECO:0007669"/>
    <property type="project" value="InterPro"/>
</dbReference>